<dbReference type="InterPro" id="IPR019734">
    <property type="entry name" value="TPR_rpt"/>
</dbReference>
<evidence type="ECO:0000313" key="5">
    <source>
        <dbReference type="EMBL" id="MEN7548895.1"/>
    </source>
</evidence>
<feature type="transmembrane region" description="Helical" evidence="4">
    <location>
        <begin position="604"/>
        <end position="623"/>
    </location>
</feature>
<keyword evidence="6" id="KW-1185">Reference proteome</keyword>
<feature type="repeat" description="TPR" evidence="3">
    <location>
        <begin position="883"/>
        <end position="916"/>
    </location>
</feature>
<keyword evidence="4" id="KW-0472">Membrane</keyword>
<feature type="transmembrane region" description="Helical" evidence="4">
    <location>
        <begin position="574"/>
        <end position="592"/>
    </location>
</feature>
<feature type="transmembrane region" description="Helical" evidence="4">
    <location>
        <begin position="398"/>
        <end position="415"/>
    </location>
</feature>
<keyword evidence="1" id="KW-0677">Repeat</keyword>
<dbReference type="SMART" id="SM00028">
    <property type="entry name" value="TPR"/>
    <property type="match status" value="6"/>
</dbReference>
<accession>A0AAW9S8X5</accession>
<feature type="transmembrane region" description="Helical" evidence="4">
    <location>
        <begin position="256"/>
        <end position="277"/>
    </location>
</feature>
<keyword evidence="4" id="KW-0812">Transmembrane</keyword>
<name>A0AAW9S8X5_9BACT</name>
<dbReference type="InterPro" id="IPR011990">
    <property type="entry name" value="TPR-like_helical_dom_sf"/>
</dbReference>
<reference evidence="5 6" key="1">
    <citation type="submission" date="2024-04" db="EMBL/GenBank/DDBJ databases">
        <title>Novel genus in family Flammeovirgaceae.</title>
        <authorList>
            <person name="Nguyen T.H."/>
            <person name="Vuong T.Q."/>
            <person name="Le H."/>
            <person name="Kim S.-G."/>
        </authorList>
    </citation>
    <scope>NUCLEOTIDE SEQUENCE [LARGE SCALE GENOMIC DNA]</scope>
    <source>
        <strain evidence="5 6">JCM 23209</strain>
    </source>
</reference>
<evidence type="ECO:0000256" key="4">
    <source>
        <dbReference type="SAM" id="Phobius"/>
    </source>
</evidence>
<dbReference type="Proteomes" id="UP001403385">
    <property type="component" value="Unassembled WGS sequence"/>
</dbReference>
<comment type="caution">
    <text evidence="5">The sequence shown here is derived from an EMBL/GenBank/DDBJ whole genome shotgun (WGS) entry which is preliminary data.</text>
</comment>
<feature type="transmembrane region" description="Helical" evidence="4">
    <location>
        <begin position="444"/>
        <end position="464"/>
    </location>
</feature>
<dbReference type="EMBL" id="JBDKWZ010000007">
    <property type="protein sequence ID" value="MEN7548895.1"/>
    <property type="molecule type" value="Genomic_DNA"/>
</dbReference>
<feature type="transmembrane region" description="Helical" evidence="4">
    <location>
        <begin position="476"/>
        <end position="496"/>
    </location>
</feature>
<organism evidence="5 6">
    <name type="scientific">Rapidithrix thailandica</name>
    <dbReference type="NCBI Taxonomy" id="413964"/>
    <lineage>
        <taxon>Bacteria</taxon>
        <taxon>Pseudomonadati</taxon>
        <taxon>Bacteroidota</taxon>
        <taxon>Cytophagia</taxon>
        <taxon>Cytophagales</taxon>
        <taxon>Flammeovirgaceae</taxon>
        <taxon>Rapidithrix</taxon>
    </lineage>
</organism>
<dbReference type="InterPro" id="IPR051685">
    <property type="entry name" value="Ycf3/AcsC/BcsC/TPR_MFPF"/>
</dbReference>
<proteinExistence type="predicted"/>
<feature type="transmembrane region" description="Helical" evidence="4">
    <location>
        <begin position="544"/>
        <end position="562"/>
    </location>
</feature>
<keyword evidence="2 3" id="KW-0802">TPR repeat</keyword>
<dbReference type="SUPFAM" id="SSF48452">
    <property type="entry name" value="TPR-like"/>
    <property type="match status" value="1"/>
</dbReference>
<dbReference type="Pfam" id="PF13431">
    <property type="entry name" value="TPR_17"/>
    <property type="match status" value="1"/>
</dbReference>
<evidence type="ECO:0000256" key="3">
    <source>
        <dbReference type="PROSITE-ProRule" id="PRU00339"/>
    </source>
</evidence>
<dbReference type="Pfam" id="PF14559">
    <property type="entry name" value="TPR_19"/>
    <property type="match status" value="2"/>
</dbReference>
<dbReference type="PANTHER" id="PTHR44943">
    <property type="entry name" value="CELLULOSE SYNTHASE OPERON PROTEIN C"/>
    <property type="match status" value="1"/>
</dbReference>
<feature type="transmembrane region" description="Helical" evidence="4">
    <location>
        <begin position="630"/>
        <end position="651"/>
    </location>
</feature>
<evidence type="ECO:0000256" key="2">
    <source>
        <dbReference type="ARBA" id="ARBA00022803"/>
    </source>
</evidence>
<protein>
    <submittedName>
        <fullName evidence="5">Tetratricopeptide repeat protein</fullName>
    </submittedName>
</protein>
<dbReference type="Gene3D" id="1.25.40.10">
    <property type="entry name" value="Tetratricopeptide repeat domain"/>
    <property type="match status" value="2"/>
</dbReference>
<feature type="repeat" description="TPR" evidence="3">
    <location>
        <begin position="815"/>
        <end position="848"/>
    </location>
</feature>
<sequence length="994" mass="115070">MKKHKKKQKSSISSTPNTPLYFYLDLPAKHNQSNASEKIDEWAELLQYLVNSPEHVRAVLPSQSSNLIKEQFPVVIEHPAKFIELDDSNALEEQLSASGFAVVFHQNTLNGVKALEQWYMQQVSLSQDTVYIGVDAVNTRKQRLKKLCESVWTPNTLKGIGNGLNLVPVKFLENYLAEELHRESPCLASQRLQKTGWKWEEMPVSLDEDTSFFRFQWAVWSSLCKNFVKQNFTNPWTEMRKSTDVWKDLQNGNFGLYRLSFVFLILFLLFFMPFLSFDFGNTWDEWTHVDYARDILDFYLSWGENQAVFDLSKHTRYAHLHYGASFDTLAEFVYRYLSPFGIYETRHLLNALFGVLIIWFTGRIAKAYGSWRAALLAAILLLCSPRFLGHSMNNPKDIPFALGYAIGLFYLLRFLKQLPRPTIGTVFWLSFGIAFTISSKIGGLILVGYLGLFTGIVWLYHTYAQGLKVGISQVPRYGFLMLVVIAVGYFGGLLLWPQGLKDPIHNPLQSLQEFTNFRFLIAYELFEGKRILMENPPGHYTFKWIWISVPLFVHIGFLLGILPVPQRLKQYKGAILLFLLFTFLFPIGYTIVKNSTLYSGWRHMLFTFIPMIVIVAAGWEYLFTLSKKKMINFSLAGLLLVLTGLPVYWMVKNHPNEYVYFNELTGGINGAYTHYETEYWSQSLRQAVEWLVENEPVKDKKIVIATNFEVHCGQYYAEKYSDKIQIVWTRENEKYRRPWDYAFFGSRTMSKEQIENTFPPKNTIHTIKADTVPLVAIVKRQNNYLPKAFEARSQGKAAEALEYARKAMEADPANVEALRMNGILLIGMRRYEEALQILENCLRLSPEDYVCLTLIGTALYSQEEYNQAVPFLKQAIECKINNVSAYHNLGRIYIAQKNYPAALKYLQEGMKYDTNKNYALYFDAGVALIQQGLRNPKIKINCFRMAIQSLEKSLKINPNYSRAYRNLAYIYSNLGNQQKAQHYLQMMNQRLQRN</sequence>
<feature type="transmembrane region" description="Helical" evidence="4">
    <location>
        <begin position="340"/>
        <end position="361"/>
    </location>
</feature>
<dbReference type="PROSITE" id="PS50005">
    <property type="entry name" value="TPR"/>
    <property type="match status" value="2"/>
</dbReference>
<evidence type="ECO:0000256" key="1">
    <source>
        <dbReference type="ARBA" id="ARBA00022737"/>
    </source>
</evidence>
<evidence type="ECO:0000313" key="6">
    <source>
        <dbReference type="Proteomes" id="UP001403385"/>
    </source>
</evidence>
<dbReference type="RefSeq" id="WP_346821673.1">
    <property type="nucleotide sequence ID" value="NZ_JBDKWZ010000007.1"/>
</dbReference>
<feature type="transmembrane region" description="Helical" evidence="4">
    <location>
        <begin position="422"/>
        <end position="438"/>
    </location>
</feature>
<keyword evidence="4" id="KW-1133">Transmembrane helix</keyword>
<dbReference type="PANTHER" id="PTHR44943:SF8">
    <property type="entry name" value="TPR REPEAT-CONTAINING PROTEIN MJ0263"/>
    <property type="match status" value="1"/>
</dbReference>
<feature type="transmembrane region" description="Helical" evidence="4">
    <location>
        <begin position="373"/>
        <end position="392"/>
    </location>
</feature>
<gene>
    <name evidence="5" type="ORF">AAG747_13315</name>
</gene>
<dbReference type="AlphaFoldDB" id="A0AAW9S8X5"/>